<dbReference type="SUPFAM" id="SSF51556">
    <property type="entry name" value="Metallo-dependent hydrolases"/>
    <property type="match status" value="1"/>
</dbReference>
<proteinExistence type="predicted"/>
<dbReference type="Gene3D" id="3.20.20.140">
    <property type="entry name" value="Metal-dependent hydrolases"/>
    <property type="match status" value="1"/>
</dbReference>
<accession>A0ABN5WSX9</accession>
<gene>
    <name evidence="1" type="ORF">HORIV_23510</name>
</gene>
<keyword evidence="2" id="KW-1185">Reference proteome</keyword>
<name>A0ABN5WSX9_9GAMM</name>
<organism evidence="1 2">
    <name type="scientific">Vreelandella olivaria</name>
    <dbReference type="NCBI Taxonomy" id="390919"/>
    <lineage>
        <taxon>Bacteria</taxon>
        <taxon>Pseudomonadati</taxon>
        <taxon>Pseudomonadota</taxon>
        <taxon>Gammaproteobacteria</taxon>
        <taxon>Oceanospirillales</taxon>
        <taxon>Halomonadaceae</taxon>
        <taxon>Vreelandella</taxon>
    </lineage>
</organism>
<reference evidence="2" key="1">
    <citation type="journal article" date="2019" name="Microbiol. Resour. Announc.">
        <title>Complete Genome Sequence of Halomonas olivaria, a Moderately Halophilic Bacterium Isolated from Olive Processing Effluents, Obtained by Nanopore Sequencing.</title>
        <authorList>
            <person name="Nagata S."/>
            <person name="Ii K.M."/>
            <person name="Tsukimi T."/>
            <person name="Miura M.C."/>
            <person name="Galipon J."/>
            <person name="Arakawa K."/>
        </authorList>
    </citation>
    <scope>NUCLEOTIDE SEQUENCE [LARGE SCALE GENOMIC DNA]</scope>
    <source>
        <strain evidence="2">TYRC17</strain>
    </source>
</reference>
<evidence type="ECO:0000313" key="2">
    <source>
        <dbReference type="Proteomes" id="UP000289555"/>
    </source>
</evidence>
<protein>
    <recommendedName>
        <fullName evidence="3">DUF4258 domain-containing protein</fullName>
    </recommendedName>
</protein>
<dbReference type="Proteomes" id="UP000289555">
    <property type="component" value="Chromosome"/>
</dbReference>
<evidence type="ECO:0000313" key="1">
    <source>
        <dbReference type="EMBL" id="BBI49930.1"/>
    </source>
</evidence>
<dbReference type="InterPro" id="IPR032466">
    <property type="entry name" value="Metal_Hydrolase"/>
</dbReference>
<evidence type="ECO:0008006" key="3">
    <source>
        <dbReference type="Google" id="ProtNLM"/>
    </source>
</evidence>
<sequence length="75" mass="8619">MAFHSLRAVTLEEIQAVLETNPVGPRHIHVAEQQREVEDSLAYSGKRPVRWLLDNVEVDERWCLIHATPRRCGST</sequence>
<dbReference type="EMBL" id="AP019416">
    <property type="protein sequence ID" value="BBI49930.1"/>
    <property type="molecule type" value="Genomic_DNA"/>
</dbReference>